<dbReference type="RefSeq" id="WP_274052245.1">
    <property type="nucleotide sequence ID" value="NZ_CP059693.1"/>
</dbReference>
<dbReference type="EMBL" id="CP059693">
    <property type="protein sequence ID" value="WDE12013.1"/>
    <property type="molecule type" value="Genomic_DNA"/>
</dbReference>
<accession>A0ABY7VEN6</accession>
<sequence length="219" mass="25654">MEATTNPKKNKRKFKQTKQLVRLALNDGWSQIEIADACRTQQSVVSAWNKGSKQGTEQQLKPLLDVYGHKLRRNTFRVYWRINPETKEKTFHKVEGKVILNLAFHDARRSRAKLIKKIPQLKLVIHHQGENKFRVIFQKRLTFEHTNEELESMIEDAIWYSIVSEQYELPELLSVIDNYAKEHLAEYPTDANTLPFIARQALLNHGFDIDGVVEYPAIW</sequence>
<organism evidence="1 2">
    <name type="scientific">Thalassomonas haliotis</name>
    <dbReference type="NCBI Taxonomy" id="485448"/>
    <lineage>
        <taxon>Bacteria</taxon>
        <taxon>Pseudomonadati</taxon>
        <taxon>Pseudomonadota</taxon>
        <taxon>Gammaproteobacteria</taxon>
        <taxon>Alteromonadales</taxon>
        <taxon>Colwelliaceae</taxon>
        <taxon>Thalassomonas</taxon>
    </lineage>
</organism>
<gene>
    <name evidence="1" type="ORF">H3N35_00525</name>
</gene>
<dbReference type="Proteomes" id="UP001215231">
    <property type="component" value="Chromosome"/>
</dbReference>
<evidence type="ECO:0008006" key="3">
    <source>
        <dbReference type="Google" id="ProtNLM"/>
    </source>
</evidence>
<reference evidence="1 2" key="1">
    <citation type="journal article" date="2022" name="Mar. Drugs">
        <title>Bioassay-Guided Fractionation Leads to the Detection of Cholic Acid Generated by the Rare Thalassomonas sp.</title>
        <authorList>
            <person name="Pheiffer F."/>
            <person name="Schneider Y.K."/>
            <person name="Hansen E.H."/>
            <person name="Andersen J.H."/>
            <person name="Isaksson J."/>
            <person name="Busche T."/>
            <person name="R C."/>
            <person name="Kalinowski J."/>
            <person name="Zyl L.V."/>
            <person name="Trindade M."/>
        </authorList>
    </citation>
    <scope>NUCLEOTIDE SEQUENCE [LARGE SCALE GENOMIC DNA]</scope>
    <source>
        <strain evidence="1 2">A5K-61T</strain>
    </source>
</reference>
<keyword evidence="2" id="KW-1185">Reference proteome</keyword>
<proteinExistence type="predicted"/>
<name>A0ABY7VEN6_9GAMM</name>
<evidence type="ECO:0000313" key="2">
    <source>
        <dbReference type="Proteomes" id="UP001215231"/>
    </source>
</evidence>
<protein>
    <recommendedName>
        <fullName evidence="3">HTH cro/C1-type domain-containing protein</fullName>
    </recommendedName>
</protein>
<evidence type="ECO:0000313" key="1">
    <source>
        <dbReference type="EMBL" id="WDE12013.1"/>
    </source>
</evidence>